<evidence type="ECO:0000256" key="3">
    <source>
        <dbReference type="ARBA" id="ARBA00022692"/>
    </source>
</evidence>
<evidence type="ECO:0000256" key="4">
    <source>
        <dbReference type="ARBA" id="ARBA00022729"/>
    </source>
</evidence>
<dbReference type="AlphaFoldDB" id="L9LAF3"/>
<evidence type="ECO:0000256" key="8">
    <source>
        <dbReference type="SAM" id="Phobius"/>
    </source>
</evidence>
<gene>
    <name evidence="9" type="ORF">TREES_T100016724</name>
</gene>
<evidence type="ECO:0000313" key="10">
    <source>
        <dbReference type="Proteomes" id="UP000011518"/>
    </source>
</evidence>
<organism evidence="9 10">
    <name type="scientific">Tupaia chinensis</name>
    <name type="common">Chinese tree shrew</name>
    <name type="synonym">Tupaia belangeri chinensis</name>
    <dbReference type="NCBI Taxonomy" id="246437"/>
    <lineage>
        <taxon>Eukaryota</taxon>
        <taxon>Metazoa</taxon>
        <taxon>Chordata</taxon>
        <taxon>Craniata</taxon>
        <taxon>Vertebrata</taxon>
        <taxon>Euteleostomi</taxon>
        <taxon>Mammalia</taxon>
        <taxon>Eutheria</taxon>
        <taxon>Euarchontoglires</taxon>
        <taxon>Scandentia</taxon>
        <taxon>Tupaiidae</taxon>
        <taxon>Tupaia</taxon>
    </lineage>
</organism>
<evidence type="ECO:0000313" key="9">
    <source>
        <dbReference type="EMBL" id="ELW70727.1"/>
    </source>
</evidence>
<protein>
    <submittedName>
        <fullName evidence="9">Membrane protein FAM174B</fullName>
    </submittedName>
</protein>
<comment type="subcellular location">
    <subcellularLocation>
        <location evidence="1">Membrane</location>
        <topology evidence="1">Single-pass type I membrane protein</topology>
    </subcellularLocation>
</comment>
<evidence type="ECO:0000256" key="2">
    <source>
        <dbReference type="ARBA" id="ARBA00006986"/>
    </source>
</evidence>
<keyword evidence="6 8" id="KW-0472">Membrane</keyword>
<evidence type="ECO:0000256" key="5">
    <source>
        <dbReference type="ARBA" id="ARBA00022989"/>
    </source>
</evidence>
<keyword evidence="7" id="KW-0325">Glycoprotein</keyword>
<dbReference type="PANTHER" id="PTHR28607">
    <property type="entry name" value="EXPRESSED PROTEIN"/>
    <property type="match status" value="1"/>
</dbReference>
<keyword evidence="5 8" id="KW-1133">Transmembrane helix</keyword>
<dbReference type="STRING" id="246437.L9LAF3"/>
<name>L9LAF3_TUPCH</name>
<evidence type="ECO:0000256" key="1">
    <source>
        <dbReference type="ARBA" id="ARBA00004479"/>
    </source>
</evidence>
<reference evidence="10" key="2">
    <citation type="journal article" date="2013" name="Nat. Commun.">
        <title>Genome of the Chinese tree shrew.</title>
        <authorList>
            <person name="Fan Y."/>
            <person name="Huang Z.Y."/>
            <person name="Cao C.C."/>
            <person name="Chen C.S."/>
            <person name="Chen Y.X."/>
            <person name="Fan D.D."/>
            <person name="He J."/>
            <person name="Hou H.L."/>
            <person name="Hu L."/>
            <person name="Hu X.T."/>
            <person name="Jiang X.T."/>
            <person name="Lai R."/>
            <person name="Lang Y.S."/>
            <person name="Liang B."/>
            <person name="Liao S.G."/>
            <person name="Mu D."/>
            <person name="Ma Y.Y."/>
            <person name="Niu Y.Y."/>
            <person name="Sun X.Q."/>
            <person name="Xia J.Q."/>
            <person name="Xiao J."/>
            <person name="Xiong Z.Q."/>
            <person name="Xu L."/>
            <person name="Yang L."/>
            <person name="Zhang Y."/>
            <person name="Zhao W."/>
            <person name="Zhao X.D."/>
            <person name="Zheng Y.T."/>
            <person name="Zhou J.M."/>
            <person name="Zhu Y.B."/>
            <person name="Zhang G.J."/>
            <person name="Wang J."/>
            <person name="Yao Y.G."/>
        </authorList>
    </citation>
    <scope>NUCLEOTIDE SEQUENCE [LARGE SCALE GENOMIC DNA]</scope>
</reference>
<accession>L9LAF3</accession>
<proteinExistence type="inferred from homology"/>
<evidence type="ECO:0000256" key="7">
    <source>
        <dbReference type="ARBA" id="ARBA00023180"/>
    </source>
</evidence>
<keyword evidence="10" id="KW-1185">Reference proteome</keyword>
<dbReference type="EMBL" id="KB320486">
    <property type="protein sequence ID" value="ELW70727.1"/>
    <property type="molecule type" value="Genomic_DNA"/>
</dbReference>
<dbReference type="Pfam" id="PF06679">
    <property type="entry name" value="DUF1180"/>
    <property type="match status" value="2"/>
</dbReference>
<reference evidence="10" key="1">
    <citation type="submission" date="2012-07" db="EMBL/GenBank/DDBJ databases">
        <title>Genome of the Chinese tree shrew, a rising model animal genetically related to primates.</title>
        <authorList>
            <person name="Zhang G."/>
            <person name="Fan Y."/>
            <person name="Yao Y."/>
            <person name="Huang Z."/>
        </authorList>
    </citation>
    <scope>NUCLEOTIDE SEQUENCE [LARGE SCALE GENOMIC DNA]</scope>
</reference>
<dbReference type="eggNOG" id="ENOG502S4RE">
    <property type="taxonomic scope" value="Eukaryota"/>
</dbReference>
<dbReference type="InParanoid" id="L9LAF3"/>
<keyword evidence="3 8" id="KW-0812">Transmembrane</keyword>
<keyword evidence="4" id="KW-0732">Signal</keyword>
<dbReference type="GO" id="GO:0016020">
    <property type="term" value="C:membrane"/>
    <property type="evidence" value="ECO:0007669"/>
    <property type="project" value="UniProtKB-SubCell"/>
</dbReference>
<dbReference type="PANTHER" id="PTHR28607:SF3">
    <property type="entry name" value="MEMBRANE PROTEIN FAM174B"/>
    <property type="match status" value="1"/>
</dbReference>
<feature type="transmembrane region" description="Helical" evidence="8">
    <location>
        <begin position="46"/>
        <end position="67"/>
    </location>
</feature>
<dbReference type="InterPro" id="IPR009565">
    <property type="entry name" value="FAM174-like"/>
</dbReference>
<sequence length="379" mass="41939">MALIVCELRKRSEGLFQAKNRLRMSSGDALVTRISSLLRDLPTLKAAVIVACAFTALLIACLLLRVFRSGKRLKKTRKYDIITTPAERVEMAPLNEEDDEDEDSTVFDIKYRSGKRLKKTRKYDIITTPAERVEMAPLNEEDDEDEDSTVFDIKYRENPAFPAVLWETQQKPVSKRYRITTKALSSAACASCGPGRTVPICPWTPRKTPPEAPDPLFLQFSLPHLCLTAFLPDSEDETQGACMTEPLTVLSKVKGFAFTRQGLLEERAFPSTIMSRAVGEGPPGAGISGATLIGTWEKLYVAVSDVQHASTLFACVLECQLCQHPIGSEDVLAADRREASFCSQGDRTGEADGSVSNTYEEAARMPGCRQDIICLLQEF</sequence>
<evidence type="ECO:0000256" key="6">
    <source>
        <dbReference type="ARBA" id="ARBA00023136"/>
    </source>
</evidence>
<comment type="similarity">
    <text evidence="2">Belongs to the FAM174 family.</text>
</comment>
<dbReference type="Proteomes" id="UP000011518">
    <property type="component" value="Unassembled WGS sequence"/>
</dbReference>